<dbReference type="RefSeq" id="XP_002674706.1">
    <property type="nucleotide sequence ID" value="XM_002674660.1"/>
</dbReference>
<evidence type="ECO:0000256" key="2">
    <source>
        <dbReference type="ARBA" id="ARBA00012573"/>
    </source>
</evidence>
<dbReference type="GeneID" id="8862658"/>
<feature type="domain" description="tRNA intron endonuclease catalytic" evidence="6">
    <location>
        <begin position="31"/>
        <end position="113"/>
    </location>
</feature>
<dbReference type="VEuPathDB" id="AmoebaDB:NAEGRDRAFT_70083"/>
<dbReference type="InterPro" id="IPR011856">
    <property type="entry name" value="tRNA_endonuc-like_dom_sf"/>
</dbReference>
<evidence type="ECO:0000259" key="6">
    <source>
        <dbReference type="Pfam" id="PF01974"/>
    </source>
</evidence>
<evidence type="ECO:0000313" key="8">
    <source>
        <dbReference type="Proteomes" id="UP000006671"/>
    </source>
</evidence>
<comment type="similarity">
    <text evidence="1">Belongs to the tRNA-intron endonuclease family.</text>
</comment>
<dbReference type="Pfam" id="PF01974">
    <property type="entry name" value="tRNA_int_endo"/>
    <property type="match status" value="1"/>
</dbReference>
<dbReference type="InterPro" id="IPR006676">
    <property type="entry name" value="tRNA_splic"/>
</dbReference>
<dbReference type="KEGG" id="ngr:NAEGRDRAFT_70083"/>
<dbReference type="eggNOG" id="KOG4133">
    <property type="taxonomic scope" value="Eukaryota"/>
</dbReference>
<keyword evidence="3" id="KW-0819">tRNA processing</keyword>
<reference evidence="7 8" key="1">
    <citation type="journal article" date="2010" name="Cell">
        <title>The genome of Naegleria gruberi illuminates early eukaryotic versatility.</title>
        <authorList>
            <person name="Fritz-Laylin L.K."/>
            <person name="Prochnik S.E."/>
            <person name="Ginger M.L."/>
            <person name="Dacks J.B."/>
            <person name="Carpenter M.L."/>
            <person name="Field M.C."/>
            <person name="Kuo A."/>
            <person name="Paredez A."/>
            <person name="Chapman J."/>
            <person name="Pham J."/>
            <person name="Shu S."/>
            <person name="Neupane R."/>
            <person name="Cipriano M."/>
            <person name="Mancuso J."/>
            <person name="Tu H."/>
            <person name="Salamov A."/>
            <person name="Lindquist E."/>
            <person name="Shapiro H."/>
            <person name="Lucas S."/>
            <person name="Grigoriev I.V."/>
            <person name="Cande W.Z."/>
            <person name="Fulton C."/>
            <person name="Rokhsar D.S."/>
            <person name="Dawson S.C."/>
        </authorList>
    </citation>
    <scope>NUCLEOTIDE SEQUENCE [LARGE SCALE GENOMIC DNA]</scope>
    <source>
        <strain evidence="7 8">NEG-M</strain>
    </source>
</reference>
<sequence length="148" mass="17546">MSYNQSTEKYSQEPKDITHLWKHPYTPSEKNKYEVFKDLHSNCGFFLTSGDKFGCDFLAYKGDPVLHHAEFLVYVQEYDKPIESFQMISIGRLANNVHKTVLFASWNPQSNQVEYLNMNWFNPQPIKTWKIKELCNKYKQELNNQTSH</sequence>
<evidence type="ECO:0000256" key="3">
    <source>
        <dbReference type="ARBA" id="ARBA00022694"/>
    </source>
</evidence>
<keyword evidence="8" id="KW-1185">Reference proteome</keyword>
<dbReference type="GO" id="GO:0000379">
    <property type="term" value="P:tRNA-type intron splice site recognition and cleavage"/>
    <property type="evidence" value="ECO:0007669"/>
    <property type="project" value="TreeGrafter"/>
</dbReference>
<evidence type="ECO:0000256" key="4">
    <source>
        <dbReference type="ARBA" id="ARBA00023239"/>
    </source>
</evidence>
<evidence type="ECO:0000256" key="5">
    <source>
        <dbReference type="ARBA" id="ARBA00034031"/>
    </source>
</evidence>
<accession>D2VMC3</accession>
<dbReference type="EMBL" id="GG738882">
    <property type="protein sequence ID" value="EFC41962.1"/>
    <property type="molecule type" value="Genomic_DNA"/>
</dbReference>
<dbReference type="PANTHER" id="PTHR13070">
    <property type="entry name" value="TRNA-SPLICING ENDONUCLEASE SUBUNIT SEN34-RELATED"/>
    <property type="match status" value="1"/>
</dbReference>
<dbReference type="InterPro" id="IPR006677">
    <property type="entry name" value="tRNA_intron_Endonuc_cat-like"/>
</dbReference>
<dbReference type="GO" id="GO:0003676">
    <property type="term" value="F:nucleic acid binding"/>
    <property type="evidence" value="ECO:0007669"/>
    <property type="project" value="InterPro"/>
</dbReference>
<proteinExistence type="inferred from homology"/>
<dbReference type="NCBIfam" id="TIGR00324">
    <property type="entry name" value="endA"/>
    <property type="match status" value="1"/>
</dbReference>
<dbReference type="STRING" id="5762.D2VMC3"/>
<keyword evidence="4" id="KW-0456">Lyase</keyword>
<name>D2VMC3_NAEGR</name>
<evidence type="ECO:0000256" key="1">
    <source>
        <dbReference type="ARBA" id="ARBA00008078"/>
    </source>
</evidence>
<dbReference type="SUPFAM" id="SSF53032">
    <property type="entry name" value="tRNA-intron endonuclease catalytic domain-like"/>
    <property type="match status" value="1"/>
</dbReference>
<protein>
    <recommendedName>
        <fullName evidence="2">tRNA-intron lyase</fullName>
        <ecNumber evidence="2">4.6.1.16</ecNumber>
    </recommendedName>
</protein>
<evidence type="ECO:0000313" key="7">
    <source>
        <dbReference type="EMBL" id="EFC41962.1"/>
    </source>
</evidence>
<dbReference type="InterPro" id="IPR036167">
    <property type="entry name" value="tRNA_intron_Endo_cat-like_sf"/>
</dbReference>
<organism evidence="8">
    <name type="scientific">Naegleria gruberi</name>
    <name type="common">Amoeba</name>
    <dbReference type="NCBI Taxonomy" id="5762"/>
    <lineage>
        <taxon>Eukaryota</taxon>
        <taxon>Discoba</taxon>
        <taxon>Heterolobosea</taxon>
        <taxon>Tetramitia</taxon>
        <taxon>Eutetramitia</taxon>
        <taxon>Vahlkampfiidae</taxon>
        <taxon>Naegleria</taxon>
    </lineage>
</organism>
<dbReference type="GO" id="GO:0005634">
    <property type="term" value="C:nucleus"/>
    <property type="evidence" value="ECO:0007669"/>
    <property type="project" value="UniProtKB-ARBA"/>
</dbReference>
<dbReference type="InParanoid" id="D2VMC3"/>
<dbReference type="EC" id="4.6.1.16" evidence="2"/>
<dbReference type="PANTHER" id="PTHR13070:SF0">
    <property type="entry name" value="TRNA-SPLICING ENDONUCLEASE SUBUNIT SEN34"/>
    <property type="match status" value="1"/>
</dbReference>
<dbReference type="Gene3D" id="3.40.1350.10">
    <property type="match status" value="1"/>
</dbReference>
<dbReference type="AlphaFoldDB" id="D2VMC3"/>
<dbReference type="Proteomes" id="UP000006671">
    <property type="component" value="Unassembled WGS sequence"/>
</dbReference>
<dbReference type="CDD" id="cd22363">
    <property type="entry name" value="tRNA-intron_lyase_C"/>
    <property type="match status" value="1"/>
</dbReference>
<dbReference type="OrthoDB" id="48041at2759"/>
<gene>
    <name evidence="7" type="ORF">NAEGRDRAFT_70083</name>
</gene>
<comment type="catalytic activity">
    <reaction evidence="5">
        <text>pretRNA = a 3'-half-tRNA molecule with a 5'-OH end + a 5'-half-tRNA molecule with a 2',3'-cyclic phosphate end + an intron with a 2',3'-cyclic phosphate and a 5'-hydroxyl terminus.</text>
        <dbReference type="EC" id="4.6.1.16"/>
    </reaction>
</comment>
<dbReference type="GO" id="GO:0000213">
    <property type="term" value="F:tRNA-intron lyase activity"/>
    <property type="evidence" value="ECO:0007669"/>
    <property type="project" value="UniProtKB-EC"/>
</dbReference>